<protein>
    <submittedName>
        <fullName evidence="2">Uncharacterized protein</fullName>
    </submittedName>
</protein>
<keyword evidence="3" id="KW-1185">Reference proteome</keyword>
<dbReference type="PATRIC" id="fig|1330330.3.peg.114"/>
<proteinExistence type="predicted"/>
<evidence type="ECO:0000313" key="3">
    <source>
        <dbReference type="Proteomes" id="UP000035159"/>
    </source>
</evidence>
<organism evidence="2 3">
    <name type="scientific">Kosmotoga pacifica</name>
    <dbReference type="NCBI Taxonomy" id="1330330"/>
    <lineage>
        <taxon>Bacteria</taxon>
        <taxon>Thermotogati</taxon>
        <taxon>Thermotogota</taxon>
        <taxon>Thermotogae</taxon>
        <taxon>Kosmotogales</taxon>
        <taxon>Kosmotogaceae</taxon>
        <taxon>Kosmotoga</taxon>
    </lineage>
</organism>
<accession>A0A0G2Z4T8</accession>
<name>A0A0G2Z4T8_9BACT</name>
<dbReference type="STRING" id="1330330.IX53_00605"/>
<evidence type="ECO:0000256" key="1">
    <source>
        <dbReference type="SAM" id="MobiDB-lite"/>
    </source>
</evidence>
<dbReference type="KEGG" id="kpf:IX53_00605"/>
<dbReference type="AlphaFoldDB" id="A0A0G2Z4T8"/>
<dbReference type="Proteomes" id="UP000035159">
    <property type="component" value="Chromosome"/>
</dbReference>
<reference evidence="2 3" key="1">
    <citation type="submission" date="2015-04" db="EMBL/GenBank/DDBJ databases">
        <title>Complete Genome Sequence of Kosmotoga pacifica SLHLJ1.</title>
        <authorList>
            <person name="Jiang L.J."/>
            <person name="Shao Z.Z."/>
            <person name="Jebbar M."/>
        </authorList>
    </citation>
    <scope>NUCLEOTIDE SEQUENCE [LARGE SCALE GENOMIC DNA]</scope>
    <source>
        <strain evidence="2 3">SLHLJ1</strain>
    </source>
</reference>
<dbReference type="EMBL" id="CP011232">
    <property type="protein sequence ID" value="AKI96567.1"/>
    <property type="molecule type" value="Genomic_DNA"/>
</dbReference>
<dbReference type="RefSeq" id="WP_047753702.1">
    <property type="nucleotide sequence ID" value="NZ_CASWEU010000008.1"/>
</dbReference>
<gene>
    <name evidence="2" type="ORF">IX53_00605</name>
</gene>
<evidence type="ECO:0000313" key="2">
    <source>
        <dbReference type="EMBL" id="AKI96567.1"/>
    </source>
</evidence>
<feature type="region of interest" description="Disordered" evidence="1">
    <location>
        <begin position="68"/>
        <end position="90"/>
    </location>
</feature>
<sequence length="90" mass="10306">MEKERAKRLGRALFPIIRKMKESGEWKSSDEIDWKRTAEALAPHVLRFREERGALNAKNYHKENSDCAVDTGEHGQHSTVVAAKTDSERV</sequence>